<organism evidence="1 2">
    <name type="scientific">Jaapia argillacea MUCL 33604</name>
    <dbReference type="NCBI Taxonomy" id="933084"/>
    <lineage>
        <taxon>Eukaryota</taxon>
        <taxon>Fungi</taxon>
        <taxon>Dikarya</taxon>
        <taxon>Basidiomycota</taxon>
        <taxon>Agaricomycotina</taxon>
        <taxon>Agaricomycetes</taxon>
        <taxon>Agaricomycetidae</taxon>
        <taxon>Jaapiales</taxon>
        <taxon>Jaapiaceae</taxon>
        <taxon>Jaapia</taxon>
    </lineage>
</organism>
<reference evidence="2" key="1">
    <citation type="journal article" date="2014" name="Proc. Natl. Acad. Sci. U.S.A.">
        <title>Extensive sampling of basidiomycete genomes demonstrates inadequacy of the white-rot/brown-rot paradigm for wood decay fungi.</title>
        <authorList>
            <person name="Riley R."/>
            <person name="Salamov A.A."/>
            <person name="Brown D.W."/>
            <person name="Nagy L.G."/>
            <person name="Floudas D."/>
            <person name="Held B.W."/>
            <person name="Levasseur A."/>
            <person name="Lombard V."/>
            <person name="Morin E."/>
            <person name="Otillar R."/>
            <person name="Lindquist E.A."/>
            <person name="Sun H."/>
            <person name="LaButti K.M."/>
            <person name="Schmutz J."/>
            <person name="Jabbour D."/>
            <person name="Luo H."/>
            <person name="Baker S.E."/>
            <person name="Pisabarro A.G."/>
            <person name="Walton J.D."/>
            <person name="Blanchette R.A."/>
            <person name="Henrissat B."/>
            <person name="Martin F."/>
            <person name="Cullen D."/>
            <person name="Hibbett D.S."/>
            <person name="Grigoriev I.V."/>
        </authorList>
    </citation>
    <scope>NUCLEOTIDE SEQUENCE [LARGE SCALE GENOMIC DNA]</scope>
    <source>
        <strain evidence="2">MUCL 33604</strain>
    </source>
</reference>
<dbReference type="AlphaFoldDB" id="A0A067PCV0"/>
<name>A0A067PCV0_9AGAM</name>
<keyword evidence="2" id="KW-1185">Reference proteome</keyword>
<gene>
    <name evidence="1" type="ORF">JAAARDRAFT_40186</name>
</gene>
<proteinExistence type="predicted"/>
<dbReference type="HOGENOM" id="CLU_2922918_0_0_1"/>
<dbReference type="EMBL" id="KL197739">
    <property type="protein sequence ID" value="KDQ52584.1"/>
    <property type="molecule type" value="Genomic_DNA"/>
</dbReference>
<sequence length="61" mass="7355">MHILTGCDSDGQLTQTYWYHREKHRFTNAFTIKECEAPEWMQSSAIRCWRPGCCSWWNQTQ</sequence>
<evidence type="ECO:0000313" key="2">
    <source>
        <dbReference type="Proteomes" id="UP000027265"/>
    </source>
</evidence>
<accession>A0A067PCV0</accession>
<protein>
    <submittedName>
        <fullName evidence="1">Uncharacterized protein</fullName>
    </submittedName>
</protein>
<dbReference type="InParanoid" id="A0A067PCV0"/>
<dbReference type="Proteomes" id="UP000027265">
    <property type="component" value="Unassembled WGS sequence"/>
</dbReference>
<evidence type="ECO:0000313" key="1">
    <source>
        <dbReference type="EMBL" id="KDQ52584.1"/>
    </source>
</evidence>